<organism evidence="1 2">
    <name type="scientific">Neptunicoccus cionae</name>
    <dbReference type="NCBI Taxonomy" id="2035344"/>
    <lineage>
        <taxon>Bacteria</taxon>
        <taxon>Pseudomonadati</taxon>
        <taxon>Pseudomonadota</taxon>
        <taxon>Alphaproteobacteria</taxon>
        <taxon>Rhodobacterales</taxon>
        <taxon>Paracoccaceae</taxon>
        <taxon>Neptunicoccus</taxon>
    </lineage>
</organism>
<reference evidence="1" key="1">
    <citation type="journal article" date="2014" name="Int. J. Syst. Evol. Microbiol.">
        <title>Complete genome sequence of Corynebacterium casei LMG S-19264T (=DSM 44701T), isolated from a smear-ripened cheese.</title>
        <authorList>
            <consortium name="US DOE Joint Genome Institute (JGI-PGF)"/>
            <person name="Walter F."/>
            <person name="Albersmeier A."/>
            <person name="Kalinowski J."/>
            <person name="Ruckert C."/>
        </authorList>
    </citation>
    <scope>NUCLEOTIDE SEQUENCE</scope>
    <source>
        <strain evidence="1">CGMCC 1.15880</strain>
    </source>
</reference>
<proteinExistence type="predicted"/>
<evidence type="ECO:0000313" key="1">
    <source>
        <dbReference type="EMBL" id="GGA27705.1"/>
    </source>
</evidence>
<comment type="caution">
    <text evidence="1">The sequence shown here is derived from an EMBL/GenBank/DDBJ whole genome shotgun (WGS) entry which is preliminary data.</text>
</comment>
<sequence length="142" mass="15251">MNRLRANDKNKGLAGTIALLLAVLLFSPLTAYASMNHLAFLSEHQIMDTSDSLFESQGSSCYTVFDRTEDDRHGAKACETDLDDTASSHGSGAICCSMMCISTIVMDAALTRDGAFADNHLSLPVFQLASTDVSGFLRPPNL</sequence>
<dbReference type="Proteomes" id="UP000628017">
    <property type="component" value="Unassembled WGS sequence"/>
</dbReference>
<dbReference type="RefSeq" id="WP_188677340.1">
    <property type="nucleotide sequence ID" value="NZ_BMKA01000004.1"/>
</dbReference>
<dbReference type="AlphaFoldDB" id="A0A916VSB7"/>
<reference evidence="1" key="2">
    <citation type="submission" date="2020-09" db="EMBL/GenBank/DDBJ databases">
        <authorList>
            <person name="Sun Q."/>
            <person name="Zhou Y."/>
        </authorList>
    </citation>
    <scope>NUCLEOTIDE SEQUENCE</scope>
    <source>
        <strain evidence="1">CGMCC 1.15880</strain>
    </source>
</reference>
<keyword evidence="2" id="KW-1185">Reference proteome</keyword>
<protein>
    <submittedName>
        <fullName evidence="1">Uncharacterized protein</fullName>
    </submittedName>
</protein>
<accession>A0A916VSB7</accession>
<dbReference type="EMBL" id="BMKA01000004">
    <property type="protein sequence ID" value="GGA27705.1"/>
    <property type="molecule type" value="Genomic_DNA"/>
</dbReference>
<name>A0A916VSB7_9RHOB</name>
<gene>
    <name evidence="1" type="ORF">GCM10011498_31000</name>
</gene>
<evidence type="ECO:0000313" key="2">
    <source>
        <dbReference type="Proteomes" id="UP000628017"/>
    </source>
</evidence>